<reference evidence="3" key="1">
    <citation type="journal article" date="2019" name="Int. J. Syst. Evol. Microbiol.">
        <title>The Global Catalogue of Microorganisms (GCM) 10K type strain sequencing project: providing services to taxonomists for standard genome sequencing and annotation.</title>
        <authorList>
            <consortium name="The Broad Institute Genomics Platform"/>
            <consortium name="The Broad Institute Genome Sequencing Center for Infectious Disease"/>
            <person name="Wu L."/>
            <person name="Ma J."/>
        </authorList>
    </citation>
    <scope>NUCLEOTIDE SEQUENCE [LARGE SCALE GENOMIC DNA]</scope>
    <source>
        <strain evidence="3">CCUG 42722</strain>
    </source>
</reference>
<feature type="region of interest" description="Disordered" evidence="1">
    <location>
        <begin position="1"/>
        <end position="21"/>
    </location>
</feature>
<proteinExistence type="predicted"/>
<protein>
    <recommendedName>
        <fullName evidence="4">Acetyltransferase (GNAT) family protein</fullName>
    </recommendedName>
</protein>
<organism evidence="2 3">
    <name type="scientific">Promicromonospora alba</name>
    <dbReference type="NCBI Taxonomy" id="1616110"/>
    <lineage>
        <taxon>Bacteria</taxon>
        <taxon>Bacillati</taxon>
        <taxon>Actinomycetota</taxon>
        <taxon>Actinomycetes</taxon>
        <taxon>Micrococcales</taxon>
        <taxon>Promicromonosporaceae</taxon>
        <taxon>Promicromonospora</taxon>
    </lineage>
</organism>
<dbReference type="RefSeq" id="WP_377141018.1">
    <property type="nucleotide sequence ID" value="NZ_JBHSFI010000008.1"/>
</dbReference>
<gene>
    <name evidence="2" type="ORF">ACFO6V_25210</name>
</gene>
<evidence type="ECO:0000313" key="3">
    <source>
        <dbReference type="Proteomes" id="UP001596011"/>
    </source>
</evidence>
<keyword evidence="3" id="KW-1185">Reference proteome</keyword>
<dbReference type="InterPro" id="IPR016181">
    <property type="entry name" value="Acyl_CoA_acyltransferase"/>
</dbReference>
<feature type="compositionally biased region" description="Basic and acidic residues" evidence="1">
    <location>
        <begin position="1"/>
        <end position="19"/>
    </location>
</feature>
<dbReference type="SUPFAM" id="SSF55729">
    <property type="entry name" value="Acyl-CoA N-acyltransferases (Nat)"/>
    <property type="match status" value="1"/>
</dbReference>
<comment type="caution">
    <text evidence="2">The sequence shown here is derived from an EMBL/GenBank/DDBJ whole genome shotgun (WGS) entry which is preliminary data.</text>
</comment>
<dbReference type="Proteomes" id="UP001596011">
    <property type="component" value="Unassembled WGS sequence"/>
</dbReference>
<name>A0ABV9HN80_9MICO</name>
<evidence type="ECO:0000256" key="1">
    <source>
        <dbReference type="SAM" id="MobiDB-lite"/>
    </source>
</evidence>
<accession>A0ABV9HN80</accession>
<dbReference type="EMBL" id="JBHSFI010000008">
    <property type="protein sequence ID" value="MFC4631567.1"/>
    <property type="molecule type" value="Genomic_DNA"/>
</dbReference>
<sequence>MRHSDPARGAGRERKDDPRVFGFNTGAHGLYESLGYETTTIKMHKRLGRGHSDS</sequence>
<evidence type="ECO:0008006" key="4">
    <source>
        <dbReference type="Google" id="ProtNLM"/>
    </source>
</evidence>
<evidence type="ECO:0000313" key="2">
    <source>
        <dbReference type="EMBL" id="MFC4631567.1"/>
    </source>
</evidence>